<feature type="coiled-coil region" evidence="1">
    <location>
        <begin position="3"/>
        <end position="30"/>
    </location>
</feature>
<reference evidence="3 4" key="1">
    <citation type="journal article" date="2019" name="ISME J.">
        <title>Evolution in action: habitat transition from sediment to the pelagial leads to genome streamlining in Methylophilaceae.</title>
        <authorList>
            <person name="Salcher M."/>
            <person name="Schaefle D."/>
            <person name="Kaspar M."/>
            <person name="Neuenschwander S.M."/>
            <person name="Ghai R."/>
        </authorList>
    </citation>
    <scope>NUCLEOTIDE SEQUENCE [LARGE SCALE GENOMIC DNA]</scope>
    <source>
        <strain evidence="3 4">MMS-RI-1</strain>
    </source>
</reference>
<name>A0AAE6FTB3_9PROT</name>
<keyword evidence="1" id="KW-0175">Coiled coil</keyword>
<accession>A0AAE6FTB3</accession>
<dbReference type="AlphaFoldDB" id="A0AAE6FTB3"/>
<dbReference type="RefSeq" id="WP_139883443.1">
    <property type="nucleotide sequence ID" value="NZ_CP040986.1"/>
</dbReference>
<evidence type="ECO:0000256" key="1">
    <source>
        <dbReference type="SAM" id="Coils"/>
    </source>
</evidence>
<evidence type="ECO:0000256" key="2">
    <source>
        <dbReference type="SAM" id="Phobius"/>
    </source>
</evidence>
<feature type="transmembrane region" description="Helical" evidence="2">
    <location>
        <begin position="73"/>
        <end position="99"/>
    </location>
</feature>
<dbReference type="EMBL" id="CP040986">
    <property type="protein sequence ID" value="QDD13641.1"/>
    <property type="molecule type" value="Genomic_DNA"/>
</dbReference>
<dbReference type="Proteomes" id="UP000312102">
    <property type="component" value="Chromosome"/>
</dbReference>
<keyword evidence="2" id="KW-0812">Transmembrane</keyword>
<evidence type="ECO:0000313" key="3">
    <source>
        <dbReference type="EMBL" id="QDD13641.1"/>
    </source>
</evidence>
<gene>
    <name evidence="3" type="ORF">FIT61_04175</name>
</gene>
<proteinExistence type="predicted"/>
<keyword evidence="4" id="KW-1185">Reference proteome</keyword>
<organism evidence="3 4">
    <name type="scientific">Candidatus Methylopumilus rimovensis</name>
    <dbReference type="NCBI Taxonomy" id="2588535"/>
    <lineage>
        <taxon>Bacteria</taxon>
        <taxon>Pseudomonadati</taxon>
        <taxon>Pseudomonadota</taxon>
        <taxon>Betaproteobacteria</taxon>
        <taxon>Nitrosomonadales</taxon>
        <taxon>Methylophilaceae</taxon>
        <taxon>Candidatus Methylopumilus</taxon>
    </lineage>
</organism>
<dbReference type="KEGG" id="mrk:FIT61_04175"/>
<keyword evidence="2" id="KW-0472">Membrane</keyword>
<protein>
    <submittedName>
        <fullName evidence="3">Uncharacterized protein</fullName>
    </submittedName>
</protein>
<keyword evidence="2" id="KW-1133">Transmembrane helix</keyword>
<sequence>MKNKKITELLKQMEAIEKELNEVIHQQEIQFNYQFKGKKVEFESSIKEAHKKLKIGLIHWFSTRPINLMTGPIIYSMIIPMLILDACISFYQFTCFPIYEIKLVKRRDYISFDRHHLHYLNWIEKFHCTYCAYGAGLLAYITEIVARTEQYFCPIKHARKVMGTHSRYIKFLEYGDAKNYQENLENFRKQLSKT</sequence>
<evidence type="ECO:0000313" key="4">
    <source>
        <dbReference type="Proteomes" id="UP000312102"/>
    </source>
</evidence>